<protein>
    <recommendedName>
        <fullName evidence="6">Pecanex-like protein</fullName>
    </recommendedName>
</protein>
<feature type="transmembrane region" description="Helical" evidence="6">
    <location>
        <begin position="1222"/>
        <end position="1243"/>
    </location>
</feature>
<accession>A0AAV2T060</accession>
<feature type="compositionally biased region" description="Low complexity" evidence="7">
    <location>
        <begin position="1593"/>
        <end position="1611"/>
    </location>
</feature>
<feature type="compositionally biased region" description="Low complexity" evidence="7">
    <location>
        <begin position="2433"/>
        <end position="2446"/>
    </location>
</feature>
<feature type="compositionally biased region" description="Polar residues" evidence="7">
    <location>
        <begin position="798"/>
        <end position="821"/>
    </location>
</feature>
<organism evidence="9 10">
    <name type="scientific">Calicophoron daubneyi</name>
    <name type="common">Rumen fluke</name>
    <name type="synonym">Paramphistomum daubneyi</name>
    <dbReference type="NCBI Taxonomy" id="300641"/>
    <lineage>
        <taxon>Eukaryota</taxon>
        <taxon>Metazoa</taxon>
        <taxon>Spiralia</taxon>
        <taxon>Lophotrochozoa</taxon>
        <taxon>Platyhelminthes</taxon>
        <taxon>Trematoda</taxon>
        <taxon>Digenea</taxon>
        <taxon>Plagiorchiida</taxon>
        <taxon>Pronocephalata</taxon>
        <taxon>Paramphistomoidea</taxon>
        <taxon>Paramphistomidae</taxon>
        <taxon>Calicophoron</taxon>
    </lineage>
</organism>
<sequence>MPVHGYLRMVPKIVREDFVSSLTGGFYFDYTQTHFVNIVHLYLWIVFFISPLITYLIAPDSAVAGLVYSIFICIITTIIKLLTWRVHRILDTNEPIAETREDRKLSVANAGNQLSYVDRISGTLATENTKVAEDIEEQCRRIGQAGLDIADIGDAFERNQRIVPRPLSSVLHPVTTADCIGQSTPVAEIKSTVLSDPRHSADPSIKEPAASSSSDTQRLVEAVASTSSKVCSEESEKYSVVPENNQDKLLPTDDFGAQSFELVVPHFKENMNVKEISHSAQTSTAASKTSHRSSPVPAAPTTKRQSSATAISFQPDNSRDWRYFSAFRPSPHLSSHTSPRGRLLHAPTYPRPLDDSSWPLQDRRPVGQHEVKPLNTAAYEVKPSRFFLAFPSDIEATPTSSGPTSSQDDIEVCKQIIRQLKVDVAGLPIRSRDPFTPSLKDLETLDLYPKTRPLTCSISRARSSSQRHPHPLLASIPQKARNLTPVTHLPSAILSRQQLSPNDVNNPNLADAVLLWRRQFANRLPNSSLNRTNRSQSFRHPTSQAVALNFDLLTLNTSDCRHRNVHNQWRSHSLRYTDFPRTQPFSRRHPPRRPGSFLRQQHPQLIEPPPPTVSSDASGISGSLPVSSAPPSPSETPDVPKAGAADDEFSHSQASAIMTLSAGASAEVVEQRDNGDACVDAPSNKSEASLPTEDDKIKSSLESGAHHGTPKDTLGTAVEGAKSSLRSPNNRLVRQRGIRRKHIVPPAHTPPLACDSEHPRTDSSTPLPISRTEEQCVSSCENNNDKETKSEWPRIPVTDSSSLTSPVPCASTSNSGQPTAISTEQTIENVLAQLMGVRSLKDAGLSREQCLAQLRGAGDTEDSEKAEWDILFAITMATEVTSNALSSTPIRPTDSTSTLAHLFQECTEDVVDEVVAEPVVTSLADSSQGISAATAPNSNAPISSSLPSRQVSHELGMTNRGTDGLVENLLGTDAASDTVRAQSTSSLVRRLRPSALYARDRTPGSHLYQVPLIAGLPIFCRIRLDRLQVDSLFDRCRSLPESLLCIALSFTVGFLGHSILRSGKFHDFGVLACCFAVAGCHYSLIKSVQPDAASPQHGFNRIIVYSRSAFFSIIAVAFIFAGFWSYSAPLTNGIGDHSLDPRPLSVRVGELSLVSGPSCFSAGQLLIPFNSPPVRLRQMSAVQFPSPVPKSSLADHLLSSVSNQHTVKFFAWILSIDHLIDVLHLICSRLVVLFPLLFLFGLVPQMNTLLTYMLEQWDIHVFGGSGSAGLLSACFSVFRAFVVLYSSSCICYLGVKTNDPRHFLFSIFWGIHVSLCYLLSRLPSDVNLYVILFTYRGCNLQLRSRIQSLLSSLVHLSCLKIFKPKSTYWRGKHCNCIRGCRQCGPHFPWSKVRKPKSDLAEPVVWWRNWIPFLSNIGLKSSLRPKIYPHTQVGGMFGRVQQYKTSDESTSWEPLIRSLSERRITDQLAGPEVHLALSRTCHSAPSIACWPNPDPLKSEVPTSIECPSAWPNVTPPSDIVTDVSKMAACENKHATSDKDDATHQKRLEKDDTVGPLQVMSSKTGESATGGTQSTASPTRLTSKVRYLNENVVEKQPSYSPSSSPKSPQPSQSTCSATELERRRSASQQHTDPLPGLIYSAMIERFKNDLICVALWIAVVIGLNEGILTRYPRHQPLICRSLIWITIAFGSLLHYIWPNLRKSYPWLCFTRPPVAPQPQGELVGWEVAYYWCCWLERNVLVPLVTVLTVSQSTFLLVHKFGELWACVIIATTSMKMLRNGFSAASRTFVVLFFCDLLFTFDFPQFSETFSVNYFVVAILLSKTIELIRKLHFVYIYTAPFRVTWGSVIHAILQIAFIPHAMFMLGNCLLSTLISSPLEPFLASAIFITSYVRPIKFWEITHRTERIETTNTSLAAQMHGVSEEQVLLNLNAIFYESLTRSLQLTLAGDIQLGRLGGLSIGHGDIFILGSDDLNLAIHIIEVANGLVTFQLRGLEFMRTYCHEHETEALRSNSHNDAGCCCFNPGHCPGLLSFNAALRMRCMTWQFIYGAYSVEGYRMTSHSADTVVQLNDLRKVLVSRFVQCIIYYVLELSDLPDRLNSLTPNLMANNFFTETHFDLDPVFLKAIDDDFDNKVNGVTRRRFVDMYLDWIQYCLSKHPKFSSLSCEADSPLVTLCYALSILGRRCMGGVQAANYDVNQVLRGIHDIFKGDVHVVTKDDWVLSDIDLLQAVITPAMRIALKLYQDNFLWASEFSHNELYRKIQYTEKNFVICLETDPNFRFAVLNDANSLFSIRWVGLDPYNIIRFIHLTKAKLQFCAVKINPECVRGLWAGQQREQIFIRNTNPERGSIQGAQHVLRNLVNSSCDPPIGYPIYVSPLLTSFVGTNSQYCRVAGPELSITQILIHLRRLLCRSFSWCRKRIWGKDKTDGGMELSDLPNPSSTSSHRPSSSWAIRHARSLDRRPSAPGEVNEPLNGRWPSLTESITSVQNKKALHSDSSHLTTLAALVHQQCESDALEGTVGHGSPSAPNRVKIIDPSQILNDRLNKLTWPSAEWLSRCLTHSACYSSVYPELEAVCIHRWTPSNPETNCRSFCHRTICLLAFPDGPPLLDGHYVAIWEDKGVEAISAPNESSFFADRSSFAELTFASNDAKDS</sequence>
<feature type="region of interest" description="Disordered" evidence="7">
    <location>
        <begin position="277"/>
        <end position="311"/>
    </location>
</feature>
<feature type="transmembrane region" description="Helical" evidence="6">
    <location>
        <begin position="1270"/>
        <end position="1295"/>
    </location>
</feature>
<evidence type="ECO:0000256" key="2">
    <source>
        <dbReference type="ARBA" id="ARBA00010170"/>
    </source>
</evidence>
<feature type="region of interest" description="Disordered" evidence="7">
    <location>
        <begin position="667"/>
        <end position="821"/>
    </location>
</feature>
<proteinExistence type="inferred from homology"/>
<evidence type="ECO:0000313" key="10">
    <source>
        <dbReference type="Proteomes" id="UP001497525"/>
    </source>
</evidence>
<dbReference type="PANTHER" id="PTHR12372:SF7">
    <property type="entry name" value="PROTEIN PECANEX"/>
    <property type="match status" value="1"/>
</dbReference>
<feature type="transmembrane region" description="Helical" evidence="6">
    <location>
        <begin position="65"/>
        <end position="84"/>
    </location>
</feature>
<feature type="compositionally biased region" description="Polar residues" evidence="7">
    <location>
        <begin position="302"/>
        <end position="311"/>
    </location>
</feature>
<dbReference type="GO" id="GO:0016020">
    <property type="term" value="C:membrane"/>
    <property type="evidence" value="ECO:0007669"/>
    <property type="project" value="UniProtKB-SubCell"/>
</dbReference>
<dbReference type="InterPro" id="IPR007735">
    <property type="entry name" value="Pecanex_C"/>
</dbReference>
<evidence type="ECO:0000259" key="8">
    <source>
        <dbReference type="Pfam" id="PF05041"/>
    </source>
</evidence>
<gene>
    <name evidence="9" type="ORF">CDAUBV1_LOCUS2627</name>
</gene>
<feature type="transmembrane region" description="Helical" evidence="6">
    <location>
        <begin position="1068"/>
        <end position="1085"/>
    </location>
</feature>
<feature type="region of interest" description="Disordered" evidence="7">
    <location>
        <begin position="580"/>
        <end position="647"/>
    </location>
</feature>
<dbReference type="InterPro" id="IPR039797">
    <property type="entry name" value="Pecanex"/>
</dbReference>
<feature type="region of interest" description="Disordered" evidence="7">
    <location>
        <begin position="331"/>
        <end position="363"/>
    </location>
</feature>
<feature type="transmembrane region" description="Helical" evidence="6">
    <location>
        <begin position="38"/>
        <end position="58"/>
    </location>
</feature>
<keyword evidence="4 6" id="KW-1133">Transmembrane helix</keyword>
<evidence type="ECO:0000256" key="5">
    <source>
        <dbReference type="ARBA" id="ARBA00023136"/>
    </source>
</evidence>
<keyword evidence="5 6" id="KW-0472">Membrane</keyword>
<feature type="region of interest" description="Disordered" evidence="7">
    <location>
        <begin position="1531"/>
        <end position="1580"/>
    </location>
</feature>
<feature type="transmembrane region" description="Helical" evidence="6">
    <location>
        <begin position="1840"/>
        <end position="1862"/>
    </location>
</feature>
<feature type="compositionally biased region" description="Polar residues" evidence="7">
    <location>
        <begin position="1557"/>
        <end position="1580"/>
    </location>
</feature>
<comment type="similarity">
    <text evidence="2 6">Belongs to the pecanex family.</text>
</comment>
<keyword evidence="3 6" id="KW-0812">Transmembrane</keyword>
<dbReference type="Pfam" id="PF05041">
    <property type="entry name" value="Pecanex_C"/>
    <property type="match status" value="1"/>
</dbReference>
<feature type="transmembrane region" description="Helical" evidence="6">
    <location>
        <begin position="1675"/>
        <end position="1695"/>
    </location>
</feature>
<dbReference type="GO" id="GO:0007029">
    <property type="term" value="P:endoplasmic reticulum organization"/>
    <property type="evidence" value="ECO:0007669"/>
    <property type="project" value="TreeGrafter"/>
</dbReference>
<feature type="region of interest" description="Disordered" evidence="7">
    <location>
        <begin position="233"/>
        <end position="252"/>
    </location>
</feature>
<feature type="region of interest" description="Disordered" evidence="7">
    <location>
        <begin position="926"/>
        <end position="947"/>
    </location>
</feature>
<dbReference type="PANTHER" id="PTHR12372">
    <property type="entry name" value="PECANEX"/>
    <property type="match status" value="1"/>
</dbReference>
<feature type="region of interest" description="Disordered" evidence="7">
    <location>
        <begin position="1592"/>
        <end position="1628"/>
    </location>
</feature>
<evidence type="ECO:0000256" key="6">
    <source>
        <dbReference type="RuleBase" id="RU367089"/>
    </source>
</evidence>
<evidence type="ECO:0000256" key="7">
    <source>
        <dbReference type="SAM" id="MobiDB-lite"/>
    </source>
</evidence>
<feature type="transmembrane region" description="Helical" evidence="6">
    <location>
        <begin position="1781"/>
        <end position="1798"/>
    </location>
</feature>
<evidence type="ECO:0000256" key="1">
    <source>
        <dbReference type="ARBA" id="ARBA00004141"/>
    </source>
</evidence>
<feature type="compositionally biased region" description="Low complexity" evidence="7">
    <location>
        <begin position="278"/>
        <end position="288"/>
    </location>
</feature>
<feature type="compositionally biased region" description="Basic and acidic residues" evidence="7">
    <location>
        <begin position="783"/>
        <end position="792"/>
    </location>
</feature>
<feature type="transmembrane region" description="Helical" evidence="6">
    <location>
        <begin position="1105"/>
        <end position="1126"/>
    </location>
</feature>
<dbReference type="Proteomes" id="UP001497525">
    <property type="component" value="Unassembled WGS sequence"/>
</dbReference>
<feature type="transmembrane region" description="Helical" evidence="6">
    <location>
        <begin position="1810"/>
        <end position="1828"/>
    </location>
</feature>
<feature type="compositionally biased region" description="Basic residues" evidence="7">
    <location>
        <begin position="733"/>
        <end position="743"/>
    </location>
</feature>
<dbReference type="EMBL" id="CAXLJL010000068">
    <property type="protein sequence ID" value="CAL5130569.1"/>
    <property type="molecule type" value="Genomic_DNA"/>
</dbReference>
<comment type="subcellular location">
    <subcellularLocation>
        <location evidence="1 6">Membrane</location>
        <topology evidence="1 6">Multi-pass membrane protein</topology>
    </subcellularLocation>
</comment>
<feature type="compositionally biased region" description="Basic and acidic residues" evidence="7">
    <location>
        <begin position="1531"/>
        <end position="1551"/>
    </location>
</feature>
<evidence type="ECO:0000256" key="4">
    <source>
        <dbReference type="ARBA" id="ARBA00022989"/>
    </source>
</evidence>
<feature type="domain" description="Pecanex C-terminal" evidence="8">
    <location>
        <begin position="2163"/>
        <end position="2384"/>
    </location>
</feature>
<reference evidence="9" key="1">
    <citation type="submission" date="2024-06" db="EMBL/GenBank/DDBJ databases">
        <authorList>
            <person name="Liu X."/>
            <person name="Lenzi L."/>
            <person name="Haldenby T S."/>
            <person name="Uol C."/>
        </authorList>
    </citation>
    <scope>NUCLEOTIDE SEQUENCE</scope>
</reference>
<comment type="caution">
    <text evidence="9">The sequence shown here is derived from an EMBL/GenBank/DDBJ whole genome shotgun (WGS) entry which is preliminary data.</text>
</comment>
<feature type="region of interest" description="Disordered" evidence="7">
    <location>
        <begin position="193"/>
        <end position="227"/>
    </location>
</feature>
<feature type="region of interest" description="Disordered" evidence="7">
    <location>
        <begin position="2424"/>
        <end position="2447"/>
    </location>
</feature>
<evidence type="ECO:0000313" key="9">
    <source>
        <dbReference type="EMBL" id="CAL5130569.1"/>
    </source>
</evidence>
<feature type="transmembrane region" description="Helical" evidence="6">
    <location>
        <begin position="1302"/>
        <end position="1320"/>
    </location>
</feature>
<name>A0AAV2T060_CALDB</name>
<feature type="transmembrane region" description="Helical" evidence="6">
    <location>
        <begin position="1038"/>
        <end position="1056"/>
    </location>
</feature>
<feature type="compositionally biased region" description="Basic and acidic residues" evidence="7">
    <location>
        <begin position="196"/>
        <end position="205"/>
    </location>
</feature>
<dbReference type="GO" id="GO:0005783">
    <property type="term" value="C:endoplasmic reticulum"/>
    <property type="evidence" value="ECO:0007669"/>
    <property type="project" value="TreeGrafter"/>
</dbReference>
<evidence type="ECO:0000256" key="3">
    <source>
        <dbReference type="ARBA" id="ARBA00022692"/>
    </source>
</evidence>
<feature type="transmembrane region" description="Helical" evidence="6">
    <location>
        <begin position="1648"/>
        <end position="1669"/>
    </location>
</feature>